<dbReference type="InterPro" id="IPR016035">
    <property type="entry name" value="Acyl_Trfase/lysoPLipase"/>
</dbReference>
<keyword evidence="7" id="KW-1185">Reference proteome</keyword>
<dbReference type="OrthoDB" id="1658288at2759"/>
<dbReference type="Pfam" id="PF13374">
    <property type="entry name" value="TPR_10"/>
    <property type="match status" value="2"/>
</dbReference>
<dbReference type="PROSITE" id="PS51635">
    <property type="entry name" value="PNPLA"/>
    <property type="match status" value="1"/>
</dbReference>
<name>A0A1R3RT60_ASPC5</name>
<comment type="caution">
    <text evidence="4">Lacks conserved residue(s) required for the propagation of feature annotation.</text>
</comment>
<dbReference type="AlphaFoldDB" id="A0A1R3RT60"/>
<dbReference type="InterPro" id="IPR027417">
    <property type="entry name" value="P-loop_NTPase"/>
</dbReference>
<dbReference type="Gene3D" id="1.25.40.10">
    <property type="entry name" value="Tetratricopeptide repeat domain"/>
    <property type="match status" value="2"/>
</dbReference>
<sequence>MATFPPAQSLRVLCIDGGGIKGYTSLLILKRIFRTLVIEGNLAEEPRPCQVFDLIAGTSTGGLIAVMLGRLHMTIDECIAEYEEVGKRIFGKRPPCGQLGKMVKGLASSPFYDIGGLQEEIKKVLDEMKIPRNEAFLERTTPQCRVMLCVTRKATAKADLLRNYKSHHSTQENYDCQIWEAASATAAAPMYFKRVRGLWRDMVRWWERGCIVSLGTGAPQINEVSANLAGFLRGSVDIMTDSEDIADQFARSKDGCDLAKSRRYFRFSVPQGMKEIEMEDYKETEKMKALTTDYLSKIGSGTEVVQCARSLLYPDDNLQQGVEIKPSLLPYNPCIHFVERPYYEQRLRAFFTPYMQTQQIFVLWGLGGTGKTQIALKFAHAMKYRFSVFWTTVETQNETVTYEPHYLRKTLLRLEETCGSWLMILDNTDDLDEFRGKSEQDMCVSSFIPRRGRIIITTRDQRFQGLVAGAHDGQRVGPMDNVEAKYLLLHSIPEHLGNTDSGETMSATGELLEELGNLPLAVAQAAANIVDQHLSLTEYVSLYRDKKRRMGLLQSPVQDFQSKDPRNTSQSVLVTWELSFEHLQKQNPLSVTFLSYLSCFHYQGIPKRLILRLPEFRSFDPGDFSQVVRGPLHLSLVDELEETGEGTEYSVHPLVHDRAIYRLAKEEGVRYLTACIDLLINVGTENGVLVHDWIAHAVRQVGLCEDFSIVSRSSSTLLQLVANVFRTAGLVEHGVVLAARSLDMATAVWDHDDPAILRIREVKVCCLNAAARYRDSEIECQLALEFLDLESIKAKLTEDEIELERTTIGGYLGSALNGLKRYADAERVHRQQLKRKLIKGDPTSEAFAKHNLAHALYKQGRYNEARTINDELLTWSESAGGREVVPRPLYLVMMNLKAHICKQAPMQSSSHEFNHDEVLRIYLFVYHESLRLLGPTDIDTWKAANNALSKLNELQRYDEAGPILKTLLITCISADIRVEGEFAATFFITWSISLQYWVILVSNGKVDDAMEFLDFLLYVKESLNLHNFPPRVLSNTLNLLGVSLQWRGQFNEAEKYHRRASEIEMALCGSARDADLLNVIYYNIMLALARQGRVAQAFAFREQHKMEIECAEGNHGTCEQRIERDRNDYEVYKQAENGLQTGRIRRGDMWWRCHQDVLNRTERRYGYLYDKVTTEEVSTTISPKVRF</sequence>
<evidence type="ECO:0000313" key="7">
    <source>
        <dbReference type="Proteomes" id="UP000188318"/>
    </source>
</evidence>
<dbReference type="Pfam" id="PF01734">
    <property type="entry name" value="Patatin"/>
    <property type="match status" value="1"/>
</dbReference>
<dbReference type="OMA" id="HMTIDEC"/>
<evidence type="ECO:0000313" key="6">
    <source>
        <dbReference type="EMBL" id="OOF97652.1"/>
    </source>
</evidence>
<dbReference type="InterPro" id="IPR011990">
    <property type="entry name" value="TPR-like_helical_dom_sf"/>
</dbReference>
<gene>
    <name evidence="6" type="ORF">ASPCADRAFT_129311</name>
</gene>
<accession>A0A1R3RT60</accession>
<dbReference type="Gene3D" id="3.40.50.300">
    <property type="entry name" value="P-loop containing nucleotide triphosphate hydrolases"/>
    <property type="match status" value="1"/>
</dbReference>
<dbReference type="GO" id="GO:0016020">
    <property type="term" value="C:membrane"/>
    <property type="evidence" value="ECO:0007669"/>
    <property type="project" value="TreeGrafter"/>
</dbReference>
<keyword evidence="3" id="KW-0443">Lipid metabolism</keyword>
<proteinExistence type="predicted"/>
<feature type="short sequence motif" description="GXSXG" evidence="4">
    <location>
        <begin position="57"/>
        <end position="61"/>
    </location>
</feature>
<dbReference type="VEuPathDB" id="FungiDB:ASPCADRAFT_129311"/>
<dbReference type="Gene3D" id="3.40.1090.10">
    <property type="entry name" value="Cytosolic phospholipase A2 catalytic domain"/>
    <property type="match status" value="1"/>
</dbReference>
<dbReference type="PANTHER" id="PTHR24185:SF1">
    <property type="entry name" value="CALCIUM-INDEPENDENT PHOSPHOLIPASE A2-GAMMA"/>
    <property type="match status" value="1"/>
</dbReference>
<dbReference type="SUPFAM" id="SSF52151">
    <property type="entry name" value="FabD/lysophospholipase-like"/>
    <property type="match status" value="1"/>
</dbReference>
<protein>
    <recommendedName>
        <fullName evidence="5">PNPLA domain-containing protein</fullName>
    </recommendedName>
</protein>
<evidence type="ECO:0000259" key="5">
    <source>
        <dbReference type="PROSITE" id="PS51635"/>
    </source>
</evidence>
<evidence type="ECO:0000256" key="2">
    <source>
        <dbReference type="ARBA" id="ARBA00022963"/>
    </source>
</evidence>
<organism evidence="6 7">
    <name type="scientific">Aspergillus carbonarius (strain ITEM 5010)</name>
    <dbReference type="NCBI Taxonomy" id="602072"/>
    <lineage>
        <taxon>Eukaryota</taxon>
        <taxon>Fungi</taxon>
        <taxon>Dikarya</taxon>
        <taxon>Ascomycota</taxon>
        <taxon>Pezizomycotina</taxon>
        <taxon>Eurotiomycetes</taxon>
        <taxon>Eurotiomycetidae</taxon>
        <taxon>Eurotiales</taxon>
        <taxon>Aspergillaceae</taxon>
        <taxon>Aspergillus</taxon>
        <taxon>Aspergillus subgen. Circumdati</taxon>
    </lineage>
</organism>
<dbReference type="GO" id="GO:0019369">
    <property type="term" value="P:arachidonate metabolic process"/>
    <property type="evidence" value="ECO:0007669"/>
    <property type="project" value="TreeGrafter"/>
</dbReference>
<reference evidence="7" key="1">
    <citation type="journal article" date="2017" name="Genome Biol.">
        <title>Comparative genomics reveals high biological diversity and specific adaptations in the industrially and medically important fungal genus Aspergillus.</title>
        <authorList>
            <person name="de Vries R.P."/>
            <person name="Riley R."/>
            <person name="Wiebenga A."/>
            <person name="Aguilar-Osorio G."/>
            <person name="Amillis S."/>
            <person name="Uchima C.A."/>
            <person name="Anderluh G."/>
            <person name="Asadollahi M."/>
            <person name="Askin M."/>
            <person name="Barry K."/>
            <person name="Battaglia E."/>
            <person name="Bayram O."/>
            <person name="Benocci T."/>
            <person name="Braus-Stromeyer S.A."/>
            <person name="Caldana C."/>
            <person name="Canovas D."/>
            <person name="Cerqueira G.C."/>
            <person name="Chen F."/>
            <person name="Chen W."/>
            <person name="Choi C."/>
            <person name="Clum A."/>
            <person name="Dos Santos R.A."/>
            <person name="Damasio A.R."/>
            <person name="Diallinas G."/>
            <person name="Emri T."/>
            <person name="Fekete E."/>
            <person name="Flipphi M."/>
            <person name="Freyberg S."/>
            <person name="Gallo A."/>
            <person name="Gournas C."/>
            <person name="Habgood R."/>
            <person name="Hainaut M."/>
            <person name="Harispe M.L."/>
            <person name="Henrissat B."/>
            <person name="Hilden K.S."/>
            <person name="Hope R."/>
            <person name="Hossain A."/>
            <person name="Karabika E."/>
            <person name="Karaffa L."/>
            <person name="Karanyi Z."/>
            <person name="Krasevec N."/>
            <person name="Kuo A."/>
            <person name="Kusch H."/>
            <person name="LaButti K."/>
            <person name="Lagendijk E.L."/>
            <person name="Lapidus A."/>
            <person name="Levasseur A."/>
            <person name="Lindquist E."/>
            <person name="Lipzen A."/>
            <person name="Logrieco A.F."/>
            <person name="MacCabe A."/>
            <person name="Maekelae M.R."/>
            <person name="Malavazi I."/>
            <person name="Melin P."/>
            <person name="Meyer V."/>
            <person name="Mielnichuk N."/>
            <person name="Miskei M."/>
            <person name="Molnar A.P."/>
            <person name="Mule G."/>
            <person name="Ngan C.Y."/>
            <person name="Orejas M."/>
            <person name="Orosz E."/>
            <person name="Ouedraogo J.P."/>
            <person name="Overkamp K.M."/>
            <person name="Park H.-S."/>
            <person name="Perrone G."/>
            <person name="Piumi F."/>
            <person name="Punt P.J."/>
            <person name="Ram A.F."/>
            <person name="Ramon A."/>
            <person name="Rauscher S."/>
            <person name="Record E."/>
            <person name="Riano-Pachon D.M."/>
            <person name="Robert V."/>
            <person name="Roehrig J."/>
            <person name="Ruller R."/>
            <person name="Salamov A."/>
            <person name="Salih N.S."/>
            <person name="Samson R.A."/>
            <person name="Sandor E."/>
            <person name="Sanguinetti M."/>
            <person name="Schuetze T."/>
            <person name="Sepcic K."/>
            <person name="Shelest E."/>
            <person name="Sherlock G."/>
            <person name="Sophianopoulou V."/>
            <person name="Squina F.M."/>
            <person name="Sun H."/>
            <person name="Susca A."/>
            <person name="Todd R.B."/>
            <person name="Tsang A."/>
            <person name="Unkles S.E."/>
            <person name="van de Wiele N."/>
            <person name="van Rossen-Uffink D."/>
            <person name="Oliveira J.V."/>
            <person name="Vesth T.C."/>
            <person name="Visser J."/>
            <person name="Yu J.-H."/>
            <person name="Zhou M."/>
            <person name="Andersen M.R."/>
            <person name="Archer D.B."/>
            <person name="Baker S.E."/>
            <person name="Benoit I."/>
            <person name="Brakhage A.A."/>
            <person name="Braus G.H."/>
            <person name="Fischer R."/>
            <person name="Frisvad J.C."/>
            <person name="Goldman G.H."/>
            <person name="Houbraken J."/>
            <person name="Oakley B."/>
            <person name="Pocsi I."/>
            <person name="Scazzocchio C."/>
            <person name="Seiboth B."/>
            <person name="vanKuyk P.A."/>
            <person name="Wortman J."/>
            <person name="Dyer P.S."/>
            <person name="Grigoriev I.V."/>
        </authorList>
    </citation>
    <scope>NUCLEOTIDE SEQUENCE [LARGE SCALE GENOMIC DNA]</scope>
    <source>
        <strain evidence="7">ITEM 5010</strain>
    </source>
</reference>
<evidence type="ECO:0000256" key="4">
    <source>
        <dbReference type="PROSITE-ProRule" id="PRU01161"/>
    </source>
</evidence>
<dbReference type="GO" id="GO:0046486">
    <property type="term" value="P:glycerolipid metabolic process"/>
    <property type="evidence" value="ECO:0007669"/>
    <property type="project" value="UniProtKB-ARBA"/>
</dbReference>
<feature type="short sequence motif" description="GXGXXG" evidence="4">
    <location>
        <begin position="17"/>
        <end position="22"/>
    </location>
</feature>
<evidence type="ECO:0000256" key="1">
    <source>
        <dbReference type="ARBA" id="ARBA00022801"/>
    </source>
</evidence>
<dbReference type="EMBL" id="KV907497">
    <property type="protein sequence ID" value="OOF97652.1"/>
    <property type="molecule type" value="Genomic_DNA"/>
</dbReference>
<keyword evidence="2" id="KW-0442">Lipid degradation</keyword>
<dbReference type="GO" id="GO:0047499">
    <property type="term" value="F:calcium-independent phospholipase A2 activity"/>
    <property type="evidence" value="ECO:0007669"/>
    <property type="project" value="TreeGrafter"/>
</dbReference>
<feature type="domain" description="PNPLA" evidence="5">
    <location>
        <begin position="13"/>
        <end position="221"/>
    </location>
</feature>
<keyword evidence="1" id="KW-0378">Hydrolase</keyword>
<dbReference type="STRING" id="602072.A0A1R3RT60"/>
<dbReference type="SUPFAM" id="SSF48452">
    <property type="entry name" value="TPR-like"/>
    <property type="match status" value="1"/>
</dbReference>
<dbReference type="SUPFAM" id="SSF52540">
    <property type="entry name" value="P-loop containing nucleoside triphosphate hydrolases"/>
    <property type="match status" value="1"/>
</dbReference>
<dbReference type="InterPro" id="IPR002641">
    <property type="entry name" value="PNPLA_dom"/>
</dbReference>
<dbReference type="PANTHER" id="PTHR24185">
    <property type="entry name" value="CALCIUM-INDEPENDENT PHOSPHOLIPASE A2-GAMMA"/>
    <property type="match status" value="1"/>
</dbReference>
<evidence type="ECO:0000256" key="3">
    <source>
        <dbReference type="ARBA" id="ARBA00023098"/>
    </source>
</evidence>
<dbReference type="Proteomes" id="UP000188318">
    <property type="component" value="Unassembled WGS sequence"/>
</dbReference>
<dbReference type="GO" id="GO:0016042">
    <property type="term" value="P:lipid catabolic process"/>
    <property type="evidence" value="ECO:0007669"/>
    <property type="project" value="UniProtKB-KW"/>
</dbReference>